<gene>
    <name evidence="2" type="ORF">GCM10009838_37030</name>
</gene>
<accession>A0ABP5D799</accession>
<comment type="caution">
    <text evidence="2">The sequence shown here is derived from an EMBL/GenBank/DDBJ whole genome shotgun (WGS) entry which is preliminary data.</text>
</comment>
<sequence length="103" mass="10920">MRARLAAASRALIRSHKEAEPFRRAAAQEPGDLAGGEPRDRMLEPQGISPAATVAPSSQQASRSVFAGVPVTVTGWNTRSHPIPPAMDSIARSAPPVSLLPWM</sequence>
<dbReference type="Proteomes" id="UP001499854">
    <property type="component" value="Unassembled WGS sequence"/>
</dbReference>
<evidence type="ECO:0000313" key="3">
    <source>
        <dbReference type="Proteomes" id="UP001499854"/>
    </source>
</evidence>
<organism evidence="2 3">
    <name type="scientific">Catenulispora subtropica</name>
    <dbReference type="NCBI Taxonomy" id="450798"/>
    <lineage>
        <taxon>Bacteria</taxon>
        <taxon>Bacillati</taxon>
        <taxon>Actinomycetota</taxon>
        <taxon>Actinomycetes</taxon>
        <taxon>Catenulisporales</taxon>
        <taxon>Catenulisporaceae</taxon>
        <taxon>Catenulispora</taxon>
    </lineage>
</organism>
<reference evidence="3" key="1">
    <citation type="journal article" date="2019" name="Int. J. Syst. Evol. Microbiol.">
        <title>The Global Catalogue of Microorganisms (GCM) 10K type strain sequencing project: providing services to taxonomists for standard genome sequencing and annotation.</title>
        <authorList>
            <consortium name="The Broad Institute Genomics Platform"/>
            <consortium name="The Broad Institute Genome Sequencing Center for Infectious Disease"/>
            <person name="Wu L."/>
            <person name="Ma J."/>
        </authorList>
    </citation>
    <scope>NUCLEOTIDE SEQUENCE [LARGE SCALE GENOMIC DNA]</scope>
    <source>
        <strain evidence="3">JCM 16013</strain>
    </source>
</reference>
<keyword evidence="3" id="KW-1185">Reference proteome</keyword>
<proteinExistence type="predicted"/>
<evidence type="ECO:0000313" key="2">
    <source>
        <dbReference type="EMBL" id="GAA1973712.1"/>
    </source>
</evidence>
<evidence type="ECO:0000256" key="1">
    <source>
        <dbReference type="SAM" id="MobiDB-lite"/>
    </source>
</evidence>
<name>A0ABP5D799_9ACTN</name>
<dbReference type="EMBL" id="BAAAQM010000019">
    <property type="protein sequence ID" value="GAA1973712.1"/>
    <property type="molecule type" value="Genomic_DNA"/>
</dbReference>
<feature type="region of interest" description="Disordered" evidence="1">
    <location>
        <begin position="19"/>
        <end position="45"/>
    </location>
</feature>
<protein>
    <submittedName>
        <fullName evidence="2">Uncharacterized protein</fullName>
    </submittedName>
</protein>